<organism evidence="4 5">
    <name type="scientific">Dermatophagoides pteronyssinus</name>
    <name type="common">European house dust mite</name>
    <dbReference type="NCBI Taxonomy" id="6956"/>
    <lineage>
        <taxon>Eukaryota</taxon>
        <taxon>Metazoa</taxon>
        <taxon>Ecdysozoa</taxon>
        <taxon>Arthropoda</taxon>
        <taxon>Chelicerata</taxon>
        <taxon>Arachnida</taxon>
        <taxon>Acari</taxon>
        <taxon>Acariformes</taxon>
        <taxon>Sarcoptiformes</taxon>
        <taxon>Astigmata</taxon>
        <taxon>Psoroptidia</taxon>
        <taxon>Analgoidea</taxon>
        <taxon>Pyroglyphidae</taxon>
        <taxon>Dermatophagoidinae</taxon>
        <taxon>Dermatophagoides</taxon>
    </lineage>
</organism>
<comment type="caution">
    <text evidence="4">The sequence shown here is derived from an EMBL/GenBank/DDBJ whole genome shotgun (WGS) entry which is preliminary data.</text>
</comment>
<accession>A0ABQ8J838</accession>
<name>A0ABQ8J838_DERPT</name>
<dbReference type="CDD" id="cd21505">
    <property type="entry name" value="PPP2R3C"/>
    <property type="match status" value="1"/>
</dbReference>
<comment type="subcellular location">
    <subcellularLocation>
        <location evidence="1">Cytoplasm</location>
    </subcellularLocation>
</comment>
<dbReference type="Gene3D" id="1.10.238.10">
    <property type="entry name" value="EF-hand"/>
    <property type="match status" value="1"/>
</dbReference>
<dbReference type="PANTHER" id="PTHR12085:SF3">
    <property type="entry name" value="SERINE_THREONINE-PROTEIN PHOSPHATASE 2A REGULATORY SUBUNIT B'' SUBUNIT GAMMA"/>
    <property type="match status" value="1"/>
</dbReference>
<evidence type="ECO:0000256" key="2">
    <source>
        <dbReference type="ARBA" id="ARBA00022490"/>
    </source>
</evidence>
<proteinExistence type="predicted"/>
<protein>
    <submittedName>
        <fullName evidence="4">Serine/threonine-protein phosphatase 2A regulatory subunit B'' subunit gamma</fullName>
    </submittedName>
</protein>
<dbReference type="Proteomes" id="UP000887458">
    <property type="component" value="Unassembled WGS sequence"/>
</dbReference>
<dbReference type="SUPFAM" id="SSF47473">
    <property type="entry name" value="EF-hand"/>
    <property type="match status" value="1"/>
</dbReference>
<evidence type="ECO:0000313" key="4">
    <source>
        <dbReference type="EMBL" id="KAH9418741.1"/>
    </source>
</evidence>
<evidence type="ECO:0000256" key="1">
    <source>
        <dbReference type="ARBA" id="ARBA00004496"/>
    </source>
</evidence>
<sequence length="439" mass="52433">MDPFHLDKIPEFHRKRNGNENVMCAKLREQAKFLFLNRLSKEQIQNDELQQLWILLEKNVHTLSNDMNDEQTINYLEFNQIRQQLDPDSKLRKYFQATIFFKLLGGEHNQQSSSNQQQLAIGKISILTFFRYVMRKIWLQQARISLSFCDSSATGYLTELDLENYIRQLIPTLTKLNNMDKSYYPFYICVATRKFFFILDPHKHNRIRIIDILFSGLLDDLLELRNDYPKDSSNQQQTKMATGNRNQTIDDFKWFSAANTIRLYNMYLDLDDDHNGMISKLEFLKFGNFNELFVEQLFDVCMTYNKEIDFKTFIDIILALENRKEIQSVYFFFNILDINRCHYLDDFVLRYFFKAIENQMRRQGQEPINFDDFSNEIYDMIRPKQSRRIYFDDLVASGHADTIISILIDFNGFYAYENRDSNIRLRNANIRPLSPMLNS</sequence>
<keyword evidence="3" id="KW-0106">Calcium</keyword>
<keyword evidence="5" id="KW-1185">Reference proteome</keyword>
<dbReference type="PANTHER" id="PTHR12085">
    <property type="entry name" value="SERINE/THREONINE-PROTEIN PHOSPHATASE 2A REGULATORY SUBUNIT B'' SUBUNIT GAMMA"/>
    <property type="match status" value="1"/>
</dbReference>
<gene>
    <name evidence="4" type="primary">PPP2R3C</name>
    <name evidence="4" type="ORF">DERP_004067</name>
</gene>
<reference evidence="4 5" key="2">
    <citation type="journal article" date="2022" name="Mol. Biol. Evol.">
        <title>Comparative Genomics Reveals Insights into the Divergent Evolution of Astigmatic Mites and Household Pest Adaptations.</title>
        <authorList>
            <person name="Xiong Q."/>
            <person name="Wan A.T."/>
            <person name="Liu X."/>
            <person name="Fung C.S."/>
            <person name="Xiao X."/>
            <person name="Malainual N."/>
            <person name="Hou J."/>
            <person name="Wang L."/>
            <person name="Wang M."/>
            <person name="Yang K.Y."/>
            <person name="Cui Y."/>
            <person name="Leung E.L."/>
            <person name="Nong W."/>
            <person name="Shin S.K."/>
            <person name="Au S.W."/>
            <person name="Jeong K.Y."/>
            <person name="Chew F.T."/>
            <person name="Hui J.H."/>
            <person name="Leung T.F."/>
            <person name="Tungtrongchitr A."/>
            <person name="Zhong N."/>
            <person name="Liu Z."/>
            <person name="Tsui S.K."/>
        </authorList>
    </citation>
    <scope>NUCLEOTIDE SEQUENCE [LARGE SCALE GENOMIC DNA]</scope>
    <source>
        <strain evidence="4">Derp</strain>
    </source>
</reference>
<dbReference type="EMBL" id="NJHN03000062">
    <property type="protein sequence ID" value="KAH9418741.1"/>
    <property type="molecule type" value="Genomic_DNA"/>
</dbReference>
<dbReference type="InterPro" id="IPR018247">
    <property type="entry name" value="EF_Hand_1_Ca_BS"/>
</dbReference>
<dbReference type="InterPro" id="IPR039865">
    <property type="entry name" value="PPP2R3C"/>
</dbReference>
<dbReference type="PROSITE" id="PS00018">
    <property type="entry name" value="EF_HAND_1"/>
    <property type="match status" value="2"/>
</dbReference>
<evidence type="ECO:0000313" key="5">
    <source>
        <dbReference type="Proteomes" id="UP000887458"/>
    </source>
</evidence>
<reference evidence="4 5" key="1">
    <citation type="journal article" date="2018" name="J. Allergy Clin. Immunol.">
        <title>High-quality assembly of Dermatophagoides pteronyssinus genome and transcriptome reveals a wide range of novel allergens.</title>
        <authorList>
            <person name="Liu X.Y."/>
            <person name="Yang K.Y."/>
            <person name="Wang M.Q."/>
            <person name="Kwok J.S."/>
            <person name="Zeng X."/>
            <person name="Yang Z."/>
            <person name="Xiao X.J."/>
            <person name="Lau C.P."/>
            <person name="Li Y."/>
            <person name="Huang Z.M."/>
            <person name="Ba J.G."/>
            <person name="Yim A.K."/>
            <person name="Ouyang C.Y."/>
            <person name="Ngai S.M."/>
            <person name="Chan T.F."/>
            <person name="Leung E.L."/>
            <person name="Liu L."/>
            <person name="Liu Z.G."/>
            <person name="Tsui S.K."/>
        </authorList>
    </citation>
    <scope>NUCLEOTIDE SEQUENCE [LARGE SCALE GENOMIC DNA]</scope>
    <source>
        <strain evidence="4">Derp</strain>
    </source>
</reference>
<dbReference type="InterPro" id="IPR011992">
    <property type="entry name" value="EF-hand-dom_pair"/>
</dbReference>
<keyword evidence="2" id="KW-0963">Cytoplasm</keyword>
<evidence type="ECO:0000256" key="3">
    <source>
        <dbReference type="ARBA" id="ARBA00022837"/>
    </source>
</evidence>